<evidence type="ECO:0000259" key="4">
    <source>
        <dbReference type="Pfam" id="PF01103"/>
    </source>
</evidence>
<name>A0A315ZFH1_SEDFL</name>
<accession>A0A315ZFH1</accession>
<comment type="caution">
    <text evidence="5">The sequence shown here is derived from an EMBL/GenBank/DDBJ whole genome shotgun (WGS) entry which is preliminary data.</text>
</comment>
<proteinExistence type="predicted"/>
<evidence type="ECO:0000256" key="2">
    <source>
        <dbReference type="ARBA" id="ARBA00023136"/>
    </source>
</evidence>
<dbReference type="OrthoDB" id="5844298at2"/>
<dbReference type="Pfam" id="PF01103">
    <property type="entry name" value="Omp85"/>
    <property type="match status" value="1"/>
</dbReference>
<sequence length="374" mass="42923">MKLSSLIPILCLLSSVVFAQEDDEVDYSKRPKFDAIKERSKMKYRLIPTPSYSPSVEWGLNLVNLFTFYMNKTDTITPPSTVAVIGMGTTNSSWAVGAVPRIYLKEDKWRIFVDFGYAEIRQELDLAPIGKARVIRNNLVAKFIVKRRIIPKLFGGFGYAFSSVEYEGRDDESSEKLVMAGFENRVENHGLQYALNYDTRDNIFYPYHGMYAEYTLGQNFSQEGEDNGYLSHNIDFRQFFSIKGNPDHVLAWHFLGRFLSGNPTNENYGFYGRSGILTQRGYQVGSFIDRHLVTAEAEYRRETPLLKRRLGFVAFAGVGKVYGDYENFGDAEWLPDGGVGVRYRILPYERLNVRVDFSVGKEGFVWYFGLREAF</sequence>
<feature type="signal peptide" evidence="3">
    <location>
        <begin position="1"/>
        <end position="19"/>
    </location>
</feature>
<dbReference type="Proteomes" id="UP000245535">
    <property type="component" value="Unassembled WGS sequence"/>
</dbReference>
<evidence type="ECO:0000313" key="6">
    <source>
        <dbReference type="Proteomes" id="UP000245535"/>
    </source>
</evidence>
<evidence type="ECO:0000256" key="1">
    <source>
        <dbReference type="ARBA" id="ARBA00004370"/>
    </source>
</evidence>
<reference evidence="5 6" key="1">
    <citation type="submission" date="2018-03" db="EMBL/GenBank/DDBJ databases">
        <title>Genomic Encyclopedia of Archaeal and Bacterial Type Strains, Phase II (KMG-II): from individual species to whole genera.</title>
        <authorList>
            <person name="Goeker M."/>
        </authorList>
    </citation>
    <scope>NUCLEOTIDE SEQUENCE [LARGE SCALE GENOMIC DNA]</scope>
    <source>
        <strain evidence="5 6">DSM 28229</strain>
    </source>
</reference>
<feature type="chain" id="PRO_5016421897" evidence="3">
    <location>
        <begin position="20"/>
        <end position="374"/>
    </location>
</feature>
<organism evidence="5 6">
    <name type="scientific">Sediminitomix flava</name>
    <dbReference type="NCBI Taxonomy" id="379075"/>
    <lineage>
        <taxon>Bacteria</taxon>
        <taxon>Pseudomonadati</taxon>
        <taxon>Bacteroidota</taxon>
        <taxon>Cytophagia</taxon>
        <taxon>Cytophagales</taxon>
        <taxon>Flammeovirgaceae</taxon>
        <taxon>Sediminitomix</taxon>
    </lineage>
</organism>
<protein>
    <submittedName>
        <fullName evidence="5">Surface antigen-like protein</fullName>
    </submittedName>
</protein>
<dbReference type="AlphaFoldDB" id="A0A315ZFH1"/>
<keyword evidence="3" id="KW-0732">Signal</keyword>
<evidence type="ECO:0000313" key="5">
    <source>
        <dbReference type="EMBL" id="PWJ44251.1"/>
    </source>
</evidence>
<dbReference type="Gene3D" id="2.40.160.50">
    <property type="entry name" value="membrane protein fhac: a member of the omp85/tpsb transporter family"/>
    <property type="match status" value="1"/>
</dbReference>
<dbReference type="RefSeq" id="WP_109615759.1">
    <property type="nucleotide sequence ID" value="NZ_QGDO01000001.1"/>
</dbReference>
<dbReference type="EMBL" id="QGDO01000001">
    <property type="protein sequence ID" value="PWJ44251.1"/>
    <property type="molecule type" value="Genomic_DNA"/>
</dbReference>
<evidence type="ECO:0000256" key="3">
    <source>
        <dbReference type="SAM" id="SignalP"/>
    </source>
</evidence>
<dbReference type="InterPro" id="IPR000184">
    <property type="entry name" value="Bac_surfAg_D15"/>
</dbReference>
<feature type="domain" description="Bacterial surface antigen (D15)" evidence="4">
    <location>
        <begin position="149"/>
        <end position="330"/>
    </location>
</feature>
<gene>
    <name evidence="5" type="ORF">BC781_101601</name>
</gene>
<keyword evidence="2" id="KW-0472">Membrane</keyword>
<dbReference type="GO" id="GO:0019867">
    <property type="term" value="C:outer membrane"/>
    <property type="evidence" value="ECO:0007669"/>
    <property type="project" value="InterPro"/>
</dbReference>
<comment type="subcellular location">
    <subcellularLocation>
        <location evidence="1">Membrane</location>
    </subcellularLocation>
</comment>
<keyword evidence="6" id="KW-1185">Reference proteome</keyword>